<keyword evidence="1 7" id="KW-0575">Peroxidase</keyword>
<dbReference type="Gene3D" id="3.40.30.10">
    <property type="entry name" value="Glutaredoxin"/>
    <property type="match status" value="1"/>
</dbReference>
<organism evidence="7 8">
    <name type="scientific">Symbiobacterium terraclitae</name>
    <dbReference type="NCBI Taxonomy" id="557451"/>
    <lineage>
        <taxon>Bacteria</taxon>
        <taxon>Bacillati</taxon>
        <taxon>Bacillota</taxon>
        <taxon>Clostridia</taxon>
        <taxon>Eubacteriales</taxon>
        <taxon>Symbiobacteriaceae</taxon>
        <taxon>Symbiobacterium</taxon>
    </lineage>
</organism>
<dbReference type="InterPro" id="IPR002065">
    <property type="entry name" value="TPX"/>
</dbReference>
<dbReference type="PROSITE" id="PS01265">
    <property type="entry name" value="TPX"/>
    <property type="match status" value="1"/>
</dbReference>
<dbReference type="CDD" id="cd03014">
    <property type="entry name" value="PRX_Atyp2cys"/>
    <property type="match status" value="1"/>
</dbReference>
<evidence type="ECO:0000256" key="1">
    <source>
        <dbReference type="ARBA" id="ARBA00022559"/>
    </source>
</evidence>
<reference evidence="7 8" key="1">
    <citation type="submission" date="2021-03" db="EMBL/GenBank/DDBJ databases">
        <title>Genomic Encyclopedia of Type Strains, Phase IV (KMG-IV): sequencing the most valuable type-strain genomes for metagenomic binning, comparative biology and taxonomic classification.</title>
        <authorList>
            <person name="Goeker M."/>
        </authorList>
    </citation>
    <scope>NUCLEOTIDE SEQUENCE [LARGE SCALE GENOMIC DNA]</scope>
    <source>
        <strain evidence="7 8">DSM 27138</strain>
    </source>
</reference>
<evidence type="ECO:0000313" key="7">
    <source>
        <dbReference type="EMBL" id="MBP2017033.1"/>
    </source>
</evidence>
<comment type="caution">
    <text evidence="7">The sequence shown here is derived from an EMBL/GenBank/DDBJ whole genome shotgun (WGS) entry which is preliminary data.</text>
</comment>
<dbReference type="InterPro" id="IPR036249">
    <property type="entry name" value="Thioredoxin-like_sf"/>
</dbReference>
<evidence type="ECO:0000259" key="6">
    <source>
        <dbReference type="PROSITE" id="PS51352"/>
    </source>
</evidence>
<dbReference type="Pfam" id="PF08534">
    <property type="entry name" value="Redoxin"/>
    <property type="match status" value="1"/>
</dbReference>
<sequence length="161" mass="17117">MKGPVTLVGPELRVGDVAPAFTAVANDLTTVESSAFAGKVRIISSVPSLDTGVCDTQTRKFNEAASSLGEGAVVLTISCDLPFAQKRWCGNAGVDRVVTLSDYRDHAFGKAYGTYIKELALLSRAVFVVDRNDRVVHVEYVPVAGQEPNYDAALEAARAAL</sequence>
<evidence type="ECO:0000313" key="8">
    <source>
        <dbReference type="Proteomes" id="UP001519289"/>
    </source>
</evidence>
<feature type="domain" description="Thioredoxin" evidence="6">
    <location>
        <begin position="12"/>
        <end position="161"/>
    </location>
</feature>
<name>A0ABS4JNB0_9FIRM</name>
<keyword evidence="8" id="KW-1185">Reference proteome</keyword>
<dbReference type="PANTHER" id="PTHR43110:SF1">
    <property type="entry name" value="THIOL PEROXIDASE"/>
    <property type="match status" value="1"/>
</dbReference>
<dbReference type="SUPFAM" id="SSF52833">
    <property type="entry name" value="Thioredoxin-like"/>
    <property type="match status" value="1"/>
</dbReference>
<dbReference type="Proteomes" id="UP001519289">
    <property type="component" value="Unassembled WGS sequence"/>
</dbReference>
<evidence type="ECO:0000256" key="2">
    <source>
        <dbReference type="ARBA" id="ARBA00022862"/>
    </source>
</evidence>
<dbReference type="InterPro" id="IPR013740">
    <property type="entry name" value="Redoxin"/>
</dbReference>
<keyword evidence="5" id="KW-0676">Redox-active center</keyword>
<dbReference type="RefSeq" id="WP_245301912.1">
    <property type="nucleotide sequence ID" value="NZ_JAGGLG010000002.1"/>
</dbReference>
<dbReference type="PANTHER" id="PTHR43110">
    <property type="entry name" value="THIOL PEROXIDASE"/>
    <property type="match status" value="1"/>
</dbReference>
<dbReference type="EC" id="1.11.1.24" evidence="7"/>
<keyword evidence="3 7" id="KW-0560">Oxidoreductase</keyword>
<protein>
    <submittedName>
        <fullName evidence="7">Thiol peroxidase</fullName>
        <ecNumber evidence="7">1.11.1.24</ecNumber>
    </submittedName>
</protein>
<evidence type="ECO:0000256" key="5">
    <source>
        <dbReference type="ARBA" id="ARBA00023284"/>
    </source>
</evidence>
<dbReference type="GO" id="GO:0140824">
    <property type="term" value="F:thioredoxin-dependent peroxiredoxin activity"/>
    <property type="evidence" value="ECO:0007669"/>
    <property type="project" value="UniProtKB-EC"/>
</dbReference>
<evidence type="ECO:0000256" key="4">
    <source>
        <dbReference type="ARBA" id="ARBA00023157"/>
    </source>
</evidence>
<dbReference type="InterPro" id="IPR018219">
    <property type="entry name" value="Tpx_CS"/>
</dbReference>
<dbReference type="InterPro" id="IPR013766">
    <property type="entry name" value="Thioredoxin_domain"/>
</dbReference>
<keyword evidence="4" id="KW-1015">Disulfide bond</keyword>
<dbReference type="EMBL" id="JAGGLG010000002">
    <property type="protein sequence ID" value="MBP2017033.1"/>
    <property type="molecule type" value="Genomic_DNA"/>
</dbReference>
<dbReference type="InterPro" id="IPR050455">
    <property type="entry name" value="Tpx_Peroxidase_subfamily"/>
</dbReference>
<evidence type="ECO:0000256" key="3">
    <source>
        <dbReference type="ARBA" id="ARBA00023002"/>
    </source>
</evidence>
<dbReference type="PROSITE" id="PS51352">
    <property type="entry name" value="THIOREDOXIN_2"/>
    <property type="match status" value="1"/>
</dbReference>
<dbReference type="NCBIfam" id="NF001808">
    <property type="entry name" value="PRK00522.1"/>
    <property type="match status" value="1"/>
</dbReference>
<keyword evidence="2" id="KW-0049">Antioxidant</keyword>
<proteinExistence type="predicted"/>
<gene>
    <name evidence="7" type="ORF">J2Z79_000407</name>
</gene>
<accession>A0ABS4JNB0</accession>